<evidence type="ECO:0000313" key="7">
    <source>
        <dbReference type="Proteomes" id="UP000241421"/>
    </source>
</evidence>
<keyword evidence="2" id="KW-0175">Coiled coil</keyword>
<dbReference type="Gene3D" id="2.40.30.170">
    <property type="match status" value="1"/>
</dbReference>
<evidence type="ECO:0000256" key="2">
    <source>
        <dbReference type="SAM" id="Coils"/>
    </source>
</evidence>
<feature type="chain" id="PRO_5015532352" evidence="3">
    <location>
        <begin position="37"/>
        <end position="394"/>
    </location>
</feature>
<evidence type="ECO:0000256" key="1">
    <source>
        <dbReference type="ARBA" id="ARBA00009477"/>
    </source>
</evidence>
<gene>
    <name evidence="6" type="ORF">C7C56_008635</name>
</gene>
<evidence type="ECO:0000256" key="3">
    <source>
        <dbReference type="SAM" id="SignalP"/>
    </source>
</evidence>
<dbReference type="EMBL" id="PXWF02000121">
    <property type="protein sequence ID" value="PWF48946.1"/>
    <property type="molecule type" value="Genomic_DNA"/>
</dbReference>
<keyword evidence="7" id="KW-1185">Reference proteome</keyword>
<feature type="coiled-coil region" evidence="2">
    <location>
        <begin position="115"/>
        <end position="147"/>
    </location>
</feature>
<dbReference type="PANTHER" id="PTHR30469:SF15">
    <property type="entry name" value="HLYD FAMILY OF SECRETION PROTEINS"/>
    <property type="match status" value="1"/>
</dbReference>
<dbReference type="Pfam" id="PF25989">
    <property type="entry name" value="YknX_C"/>
    <property type="match status" value="1"/>
</dbReference>
<dbReference type="GO" id="GO:1990281">
    <property type="term" value="C:efflux pump complex"/>
    <property type="evidence" value="ECO:0007669"/>
    <property type="project" value="TreeGrafter"/>
</dbReference>
<protein>
    <submittedName>
        <fullName evidence="6">Efflux RND transporter periplasmic adaptor subunit</fullName>
    </submittedName>
</protein>
<dbReference type="OrthoDB" id="10524at2"/>
<comment type="similarity">
    <text evidence="1">Belongs to the membrane fusion protein (MFP) (TC 8.A.1) family.</text>
</comment>
<dbReference type="InterPro" id="IPR058792">
    <property type="entry name" value="Beta-barrel_RND_2"/>
</dbReference>
<comment type="caution">
    <text evidence="6">The sequence shown here is derived from an EMBL/GenBank/DDBJ whole genome shotgun (WGS) entry which is preliminary data.</text>
</comment>
<proteinExistence type="inferred from homology"/>
<dbReference type="Gene3D" id="2.40.420.20">
    <property type="match status" value="1"/>
</dbReference>
<evidence type="ECO:0000259" key="5">
    <source>
        <dbReference type="Pfam" id="PF25989"/>
    </source>
</evidence>
<dbReference type="Gene3D" id="1.10.287.470">
    <property type="entry name" value="Helix hairpin bin"/>
    <property type="match status" value="1"/>
</dbReference>
<dbReference type="GO" id="GO:0015562">
    <property type="term" value="F:efflux transmembrane transporter activity"/>
    <property type="evidence" value="ECO:0007669"/>
    <property type="project" value="TreeGrafter"/>
</dbReference>
<name>A0A2U2HNE0_9BURK</name>
<dbReference type="RefSeq" id="WP_106757033.1">
    <property type="nucleotide sequence ID" value="NZ_PXWF02000121.1"/>
</dbReference>
<dbReference type="Proteomes" id="UP000241421">
    <property type="component" value="Unassembled WGS sequence"/>
</dbReference>
<evidence type="ECO:0000259" key="4">
    <source>
        <dbReference type="Pfam" id="PF25954"/>
    </source>
</evidence>
<dbReference type="InterPro" id="IPR006143">
    <property type="entry name" value="RND_pump_MFP"/>
</dbReference>
<keyword evidence="3" id="KW-0732">Signal</keyword>
<sequence>MNKLIFPVPTGTLNRKRLSLAVAGAVVLAASIGAIAADDKPDPKNAAAAVKPALTVTTTRALPASLPVKLAANGNVSAWQEALIGSESSGLRLLEVRANVGDVVKKGQVLAVFAAESVQADVAQARAALLEAQATAAEASANAARARTLQSSGALSAQQIGQYMTAEQTANARIAAAKATLAVQQVRLNHARVLAPDHGVISSRSATVGAVPGPGTELFRMIRQGRLEWRAEVTAAELSRLTPGMAARVKAANGSELTGKVRMIAPTIDPQTRTALVYVDLPTSAGQNAPFKAGMFASGRFELGTTQAMTVPQQAVAVRDGFSYVFLLGADQRVTRQKVQTGRRIDGQIEIVSGLKPAAVVVVSGAGFLNDGDMVRNVAAGVPSAKPSAKPPAK</sequence>
<evidence type="ECO:0000313" key="6">
    <source>
        <dbReference type="EMBL" id="PWF48946.1"/>
    </source>
</evidence>
<dbReference type="Pfam" id="PF25954">
    <property type="entry name" value="Beta-barrel_RND_2"/>
    <property type="match status" value="1"/>
</dbReference>
<organism evidence="6 7">
    <name type="scientific">Massilia glaciei</name>
    <dbReference type="NCBI Taxonomy" id="1524097"/>
    <lineage>
        <taxon>Bacteria</taxon>
        <taxon>Pseudomonadati</taxon>
        <taxon>Pseudomonadota</taxon>
        <taxon>Betaproteobacteria</taxon>
        <taxon>Burkholderiales</taxon>
        <taxon>Oxalobacteraceae</taxon>
        <taxon>Telluria group</taxon>
        <taxon>Massilia</taxon>
    </lineage>
</organism>
<dbReference type="AlphaFoldDB" id="A0A2U2HNE0"/>
<accession>A0A2U2HNE0</accession>
<dbReference type="Gene3D" id="2.40.50.100">
    <property type="match status" value="1"/>
</dbReference>
<dbReference type="InterPro" id="IPR058637">
    <property type="entry name" value="YknX-like_C"/>
</dbReference>
<feature type="domain" description="CusB-like beta-barrel" evidence="4">
    <location>
        <begin position="231"/>
        <end position="301"/>
    </location>
</feature>
<dbReference type="SUPFAM" id="SSF111369">
    <property type="entry name" value="HlyD-like secretion proteins"/>
    <property type="match status" value="1"/>
</dbReference>
<feature type="signal peptide" evidence="3">
    <location>
        <begin position="1"/>
        <end position="36"/>
    </location>
</feature>
<feature type="domain" description="YknX-like C-terminal permuted SH3-like" evidence="5">
    <location>
        <begin position="308"/>
        <end position="376"/>
    </location>
</feature>
<reference evidence="6 7" key="1">
    <citation type="submission" date="2018-04" db="EMBL/GenBank/DDBJ databases">
        <title>Massilia violaceinigra sp. nov., a novel purple-pigmented bacterium isolated from Tianshan glacier, Xinjiang, China.</title>
        <authorList>
            <person name="Wang H."/>
        </authorList>
    </citation>
    <scope>NUCLEOTIDE SEQUENCE [LARGE SCALE GENOMIC DNA]</scope>
    <source>
        <strain evidence="6 7">B448-2</strain>
    </source>
</reference>
<dbReference type="PANTHER" id="PTHR30469">
    <property type="entry name" value="MULTIDRUG RESISTANCE PROTEIN MDTA"/>
    <property type="match status" value="1"/>
</dbReference>
<dbReference type="NCBIfam" id="TIGR01730">
    <property type="entry name" value="RND_mfp"/>
    <property type="match status" value="1"/>
</dbReference>